<feature type="region of interest" description="Disordered" evidence="1">
    <location>
        <begin position="128"/>
        <end position="183"/>
    </location>
</feature>
<keyword evidence="3" id="KW-1185">Reference proteome</keyword>
<dbReference type="Proteomes" id="UP000696573">
    <property type="component" value="Unassembled WGS sequence"/>
</dbReference>
<accession>A0A9N9YRM5</accession>
<feature type="compositionally biased region" description="Basic and acidic residues" evidence="1">
    <location>
        <begin position="142"/>
        <end position="165"/>
    </location>
</feature>
<evidence type="ECO:0000256" key="1">
    <source>
        <dbReference type="SAM" id="MobiDB-lite"/>
    </source>
</evidence>
<feature type="compositionally biased region" description="Polar residues" evidence="1">
    <location>
        <begin position="128"/>
        <end position="141"/>
    </location>
</feature>
<feature type="region of interest" description="Disordered" evidence="1">
    <location>
        <begin position="481"/>
        <end position="526"/>
    </location>
</feature>
<name>A0A9N9YRM5_9HYPO</name>
<comment type="caution">
    <text evidence="2">The sequence shown here is derived from an EMBL/GenBank/DDBJ whole genome shotgun (WGS) entry which is preliminary data.</text>
</comment>
<sequence>MESSSIHTDQNRIVEALNAAAVEVDKFVSSAKSPTLLHKEESEKQFQSVLDNIKAFQQLPGGGNHAELEKVIDIGVQWKDYNKQRGKDALAREDDQYLNGLIHRSLQSIERVSAFLKSLIRPVTEPETCQQHLATPQGSAENEQRPATETESRSEVHHDSERLDNESGPCAPTPGPSQSPVSNKRRFVTAIDEPPTPITGPTIDFQEVYQGGNSLIRYTIVDFAHTLSANPTVSGQWWILRCVKCGWHGVNQKTRTLYDGSLHAARCFPQSKITDNASVIDALGVLVLNCDRGLFSRNNDDVKQALIDRSYEPAYRNRNKRTKFVNVPVPQRKSNEPPIVTDPKVGMLYLAHQRGGLVFGAIVLPLGDFRSRVGIRGSIYDPEAFRALPDCYRFHEGQRKFFWAEGYEDGGGNVTMRQFPVYYLDGPSVEMGHVRWASADDLEPFDVTKVAAGYEKPVEEYTRFCQCNNGIKPFSCVNPDHGESSEAANGDQESNRPTQPTSESPIVIEDDEALSNGPDTSTPEDEQIPFVSISSTQAPVHPTNLESHNQVDGEANSSDISAPNTSNSERFPSSQFYIPPEMDMDEAVYQQEQTVSQKGKAPEAFMDLGGYASATASPVVNRPAAATMQVIKVENGQGENVNSMSYSIPSPTSSGPTVQGHDVDSRHSHYQFSAESPQFSIPESAFSTIHGL</sequence>
<evidence type="ECO:0000313" key="2">
    <source>
        <dbReference type="EMBL" id="CAH0028301.1"/>
    </source>
</evidence>
<gene>
    <name evidence="2" type="ORF">CRHIZ90672A_00012595</name>
</gene>
<protein>
    <submittedName>
        <fullName evidence="2">Uncharacterized protein</fullName>
    </submittedName>
</protein>
<dbReference type="EMBL" id="CABFNQ020000731">
    <property type="protein sequence ID" value="CAH0028301.1"/>
    <property type="molecule type" value="Genomic_DNA"/>
</dbReference>
<proteinExistence type="predicted"/>
<organism evidence="2 3">
    <name type="scientific">Clonostachys rhizophaga</name>
    <dbReference type="NCBI Taxonomy" id="160324"/>
    <lineage>
        <taxon>Eukaryota</taxon>
        <taxon>Fungi</taxon>
        <taxon>Dikarya</taxon>
        <taxon>Ascomycota</taxon>
        <taxon>Pezizomycotina</taxon>
        <taxon>Sordariomycetes</taxon>
        <taxon>Hypocreomycetidae</taxon>
        <taxon>Hypocreales</taxon>
        <taxon>Bionectriaceae</taxon>
        <taxon>Clonostachys</taxon>
    </lineage>
</organism>
<feature type="compositionally biased region" description="Polar residues" evidence="1">
    <location>
        <begin position="491"/>
        <end position="504"/>
    </location>
</feature>
<reference evidence="2" key="1">
    <citation type="submission" date="2021-10" db="EMBL/GenBank/DDBJ databases">
        <authorList>
            <person name="Piombo E."/>
        </authorList>
    </citation>
    <scope>NUCLEOTIDE SEQUENCE</scope>
</reference>
<dbReference type="AlphaFoldDB" id="A0A9N9YRM5"/>
<feature type="region of interest" description="Disordered" evidence="1">
    <location>
        <begin position="539"/>
        <end position="576"/>
    </location>
</feature>
<evidence type="ECO:0000313" key="3">
    <source>
        <dbReference type="Proteomes" id="UP000696573"/>
    </source>
</evidence>
<dbReference type="OrthoDB" id="4835412at2759"/>